<proteinExistence type="predicted"/>
<evidence type="ECO:0008006" key="4">
    <source>
        <dbReference type="Google" id="ProtNLM"/>
    </source>
</evidence>
<accession>A0A5C5WFK0</accession>
<name>A0A5C5WFK0_9BACT</name>
<keyword evidence="1" id="KW-0732">Signal</keyword>
<dbReference type="RefSeq" id="WP_146571246.1">
    <property type="nucleotide sequence ID" value="NZ_SJPH01000001.1"/>
</dbReference>
<reference evidence="2 3" key="1">
    <citation type="submission" date="2019-02" db="EMBL/GenBank/DDBJ databases">
        <title>Deep-cultivation of Planctomycetes and their phenomic and genomic characterization uncovers novel biology.</title>
        <authorList>
            <person name="Wiegand S."/>
            <person name="Jogler M."/>
            <person name="Boedeker C."/>
            <person name="Pinto D."/>
            <person name="Vollmers J."/>
            <person name="Rivas-Marin E."/>
            <person name="Kohn T."/>
            <person name="Peeters S.H."/>
            <person name="Heuer A."/>
            <person name="Rast P."/>
            <person name="Oberbeckmann S."/>
            <person name="Bunk B."/>
            <person name="Jeske O."/>
            <person name="Meyerdierks A."/>
            <person name="Storesund J.E."/>
            <person name="Kallscheuer N."/>
            <person name="Luecker S."/>
            <person name="Lage O.M."/>
            <person name="Pohl T."/>
            <person name="Merkel B.J."/>
            <person name="Hornburger P."/>
            <person name="Mueller R.-W."/>
            <person name="Bruemmer F."/>
            <person name="Labrenz M."/>
            <person name="Spormann A.M."/>
            <person name="Op Den Camp H."/>
            <person name="Overmann J."/>
            <person name="Amann R."/>
            <person name="Jetten M.S.M."/>
            <person name="Mascher T."/>
            <person name="Medema M.H."/>
            <person name="Devos D.P."/>
            <person name="Kaster A.-K."/>
            <person name="Ovreas L."/>
            <person name="Rohde M."/>
            <person name="Galperin M.Y."/>
            <person name="Jogler C."/>
        </authorList>
    </citation>
    <scope>NUCLEOTIDE SEQUENCE [LARGE SCALE GENOMIC DNA]</scope>
    <source>
        <strain evidence="2 3">Pla111</strain>
    </source>
</reference>
<gene>
    <name evidence="2" type="ORF">Pla111_06410</name>
</gene>
<dbReference type="EMBL" id="SJPH01000001">
    <property type="protein sequence ID" value="TWT48865.1"/>
    <property type="molecule type" value="Genomic_DNA"/>
</dbReference>
<dbReference type="PROSITE" id="PS51257">
    <property type="entry name" value="PROKAR_LIPOPROTEIN"/>
    <property type="match status" value="1"/>
</dbReference>
<dbReference type="Proteomes" id="UP000318995">
    <property type="component" value="Unassembled WGS sequence"/>
</dbReference>
<evidence type="ECO:0000313" key="2">
    <source>
        <dbReference type="EMBL" id="TWT48865.1"/>
    </source>
</evidence>
<comment type="caution">
    <text evidence="2">The sequence shown here is derived from an EMBL/GenBank/DDBJ whole genome shotgun (WGS) entry which is preliminary data.</text>
</comment>
<sequence length="168" mass="17229" precursor="true">MARNSFRLLTAVLGPTLLAASLAGCSRGPVAVEAATVLTDTNTDATPAEAEPAELSPNASSPDLAVAELVATQPPAEAYEPPFPLRETLFDPPKQAAVAAGPGQTQQSGSVQLLGFANLGSQRAVLSIDGVIAPLESGGEHAGVKVISVSPPKVVLQRGRNRWTESIQ</sequence>
<evidence type="ECO:0000256" key="1">
    <source>
        <dbReference type="SAM" id="SignalP"/>
    </source>
</evidence>
<evidence type="ECO:0000313" key="3">
    <source>
        <dbReference type="Proteomes" id="UP000318995"/>
    </source>
</evidence>
<protein>
    <recommendedName>
        <fullName evidence="4">Pilus assembly protein PilP</fullName>
    </recommendedName>
</protein>
<dbReference type="OrthoDB" id="288135at2"/>
<feature type="chain" id="PRO_5022695226" description="Pilus assembly protein PilP" evidence="1">
    <location>
        <begin position="20"/>
        <end position="168"/>
    </location>
</feature>
<dbReference type="AlphaFoldDB" id="A0A5C5WFK0"/>
<feature type="signal peptide" evidence="1">
    <location>
        <begin position="1"/>
        <end position="19"/>
    </location>
</feature>
<organism evidence="2 3">
    <name type="scientific">Botrimarina hoheduenensis</name>
    <dbReference type="NCBI Taxonomy" id="2528000"/>
    <lineage>
        <taxon>Bacteria</taxon>
        <taxon>Pseudomonadati</taxon>
        <taxon>Planctomycetota</taxon>
        <taxon>Planctomycetia</taxon>
        <taxon>Pirellulales</taxon>
        <taxon>Lacipirellulaceae</taxon>
        <taxon>Botrimarina</taxon>
    </lineage>
</organism>
<keyword evidence="3" id="KW-1185">Reference proteome</keyword>